<dbReference type="CDD" id="cd02079">
    <property type="entry name" value="P-type_ATPase_HM"/>
    <property type="match status" value="1"/>
</dbReference>
<dbReference type="Pfam" id="PF00122">
    <property type="entry name" value="E1-E2_ATPase"/>
    <property type="match status" value="1"/>
</dbReference>
<keyword evidence="3" id="KW-0104">Cadmium</keyword>
<keyword evidence="7 12" id="KW-1133">Transmembrane helix</keyword>
<feature type="transmembrane region" description="Helical" evidence="12">
    <location>
        <begin position="69"/>
        <end position="100"/>
    </location>
</feature>
<dbReference type="RefSeq" id="WP_347301122.1">
    <property type="nucleotide sequence ID" value="NZ_CP142435.1"/>
</dbReference>
<evidence type="ECO:0000313" key="14">
    <source>
        <dbReference type="EMBL" id="XBC48897.1"/>
    </source>
</evidence>
<evidence type="ECO:0000256" key="11">
    <source>
        <dbReference type="ARBA" id="ARBA00049338"/>
    </source>
</evidence>
<dbReference type="InterPro" id="IPR036412">
    <property type="entry name" value="HAD-like_sf"/>
</dbReference>
<dbReference type="FunFam" id="2.70.150.10:FF:000002">
    <property type="entry name" value="Copper-transporting ATPase 1, putative"/>
    <property type="match status" value="1"/>
</dbReference>
<dbReference type="SUPFAM" id="SSF81653">
    <property type="entry name" value="Calcium ATPase, transduction domain A"/>
    <property type="match status" value="1"/>
</dbReference>
<keyword evidence="12" id="KW-0067">ATP-binding</keyword>
<dbReference type="GO" id="GO:0005524">
    <property type="term" value="F:ATP binding"/>
    <property type="evidence" value="ECO:0007669"/>
    <property type="project" value="UniProtKB-UniRule"/>
</dbReference>
<dbReference type="PRINTS" id="PR00120">
    <property type="entry name" value="HATPASE"/>
</dbReference>
<dbReference type="InterPro" id="IPR018303">
    <property type="entry name" value="ATPase_P-typ_P_site"/>
</dbReference>
<evidence type="ECO:0000256" key="8">
    <source>
        <dbReference type="ARBA" id="ARBA00023065"/>
    </source>
</evidence>
<comment type="subcellular location">
    <subcellularLocation>
        <location evidence="1">Cell membrane</location>
        <topology evidence="1">Multi-pass membrane protein</topology>
    </subcellularLocation>
</comment>
<dbReference type="InterPro" id="IPR023299">
    <property type="entry name" value="ATPase_P-typ_cyto_dom_N"/>
</dbReference>
<dbReference type="GO" id="GO:0005886">
    <property type="term" value="C:plasma membrane"/>
    <property type="evidence" value="ECO:0007669"/>
    <property type="project" value="UniProtKB-SubCell"/>
</dbReference>
<dbReference type="Pfam" id="PF00702">
    <property type="entry name" value="Hydrolase"/>
    <property type="match status" value="1"/>
</dbReference>
<keyword evidence="12" id="KW-0547">Nucleotide-binding</keyword>
<accession>A0AB74TQB3</accession>
<comment type="catalytic activity">
    <reaction evidence="11">
        <text>Cd(2+)(in) + ATP + H2O = Cd(2+)(out) + ADP + phosphate + H(+)</text>
        <dbReference type="Rhea" id="RHEA:12132"/>
        <dbReference type="ChEBI" id="CHEBI:15377"/>
        <dbReference type="ChEBI" id="CHEBI:15378"/>
        <dbReference type="ChEBI" id="CHEBI:30616"/>
        <dbReference type="ChEBI" id="CHEBI:43474"/>
        <dbReference type="ChEBI" id="CHEBI:48775"/>
        <dbReference type="ChEBI" id="CHEBI:456216"/>
        <dbReference type="EC" id="7.2.2.21"/>
    </reaction>
</comment>
<feature type="transmembrane region" description="Helical" evidence="12">
    <location>
        <begin position="260"/>
        <end position="285"/>
    </location>
</feature>
<keyword evidence="6" id="KW-1278">Translocase</keyword>
<dbReference type="NCBIfam" id="TIGR01494">
    <property type="entry name" value="ATPase_P-type"/>
    <property type="match status" value="1"/>
</dbReference>
<feature type="transmembrane region" description="Helical" evidence="12">
    <location>
        <begin position="12"/>
        <end position="30"/>
    </location>
</feature>
<dbReference type="GO" id="GO:0008551">
    <property type="term" value="F:P-type cadmium transporter activity"/>
    <property type="evidence" value="ECO:0007669"/>
    <property type="project" value="UniProtKB-EC"/>
</dbReference>
<feature type="transmembrane region" description="Helical" evidence="12">
    <location>
        <begin position="575"/>
        <end position="594"/>
    </location>
</feature>
<evidence type="ECO:0000256" key="9">
    <source>
        <dbReference type="ARBA" id="ARBA00023136"/>
    </source>
</evidence>
<dbReference type="InterPro" id="IPR023214">
    <property type="entry name" value="HAD_sf"/>
</dbReference>
<dbReference type="PROSITE" id="PS00154">
    <property type="entry name" value="ATPASE_E1_E2"/>
    <property type="match status" value="1"/>
</dbReference>
<dbReference type="NCBIfam" id="TIGR01511">
    <property type="entry name" value="ATPase-IB1_Cu"/>
    <property type="match status" value="1"/>
</dbReference>
<keyword evidence="9 12" id="KW-0472">Membrane</keyword>
<dbReference type="InterPro" id="IPR001757">
    <property type="entry name" value="P_typ_ATPase"/>
</dbReference>
<dbReference type="GO" id="GO:0046872">
    <property type="term" value="F:metal ion binding"/>
    <property type="evidence" value="ECO:0007669"/>
    <property type="project" value="UniProtKB-KW"/>
</dbReference>
<feature type="domain" description="P-type ATPase A" evidence="13">
    <location>
        <begin position="118"/>
        <end position="219"/>
    </location>
</feature>
<keyword evidence="4 12" id="KW-0812">Transmembrane</keyword>
<dbReference type="InterPro" id="IPR023298">
    <property type="entry name" value="ATPase_P-typ_TM_dom_sf"/>
</dbReference>
<evidence type="ECO:0000256" key="1">
    <source>
        <dbReference type="ARBA" id="ARBA00004651"/>
    </source>
</evidence>
<evidence type="ECO:0000256" key="7">
    <source>
        <dbReference type="ARBA" id="ARBA00022989"/>
    </source>
</evidence>
<protein>
    <recommendedName>
        <fullName evidence="10">Cd(2+)-exporting ATPase</fullName>
        <ecNumber evidence="10">7.2.2.21</ecNumber>
    </recommendedName>
</protein>
<evidence type="ECO:0000256" key="4">
    <source>
        <dbReference type="ARBA" id="ARBA00022692"/>
    </source>
</evidence>
<keyword evidence="5 12" id="KW-0479">Metal-binding</keyword>
<evidence type="ECO:0000259" key="13">
    <source>
        <dbReference type="Pfam" id="PF00122"/>
    </source>
</evidence>
<dbReference type="PANTHER" id="PTHR48085:SF5">
    <property type="entry name" value="CADMIUM_ZINC-TRANSPORTING ATPASE HMA4-RELATED"/>
    <property type="match status" value="1"/>
</dbReference>
<dbReference type="PANTHER" id="PTHR48085">
    <property type="entry name" value="CADMIUM/ZINC-TRANSPORTING ATPASE HMA2-RELATED"/>
    <property type="match status" value="1"/>
</dbReference>
<dbReference type="NCBIfam" id="TIGR01525">
    <property type="entry name" value="ATPase-IB_hvy"/>
    <property type="match status" value="1"/>
</dbReference>
<dbReference type="EMBL" id="CP142435">
    <property type="protein sequence ID" value="XBC48897.1"/>
    <property type="molecule type" value="Genomic_DNA"/>
</dbReference>
<dbReference type="SFLD" id="SFLDF00027">
    <property type="entry name" value="p-type_atpase"/>
    <property type="match status" value="1"/>
</dbReference>
<dbReference type="Gene3D" id="3.40.1110.10">
    <property type="entry name" value="Calcium-transporting ATPase, cytoplasmic domain N"/>
    <property type="match status" value="2"/>
</dbReference>
<sequence>MMKRWIMTNETNFMWGTLFLIAIGFFFRFFTSMGAWEDGFLIAATAVAIWPVAIKAWQALMVKTFAIELLVTIAVIGALVIGEYVESSVVLFLFLFGSYLEKRTLEKTRASIKELTDLAPQEAVRLDQKGDRETIPVEEVEEGDRLVILPGARVPVDGEVVDGEASINEAAVTGESVPVSKTAGDKVYAGTVADTGYMEMVAEKVGADTAFSKIIELVEEAQDSKSRAEKFLDRFSQWYTPGVALLSVLVYLIMRDVHLAITFLVIACPGALVIGAPVSNVAGIGNGAKNGTLIKGGDIMENLAKVDTLVFDKTGTLTKGKPEVTDVKLWSDELTEERLLSLVGKAETVSEHNLGKTIVQYVDQEEIDYAGLEIETSEALKGRGLTATVDEHDIVAGNRKLMKEADITINSAQEDYAVNKEKSGNTAIFIAVDDQLTALISIADKVREQAKEALQAMRDDGIERIIMLTGDNRHTAEVVANQLGIDEFYAELLPEEKVEYVKQFKKEGATISMAGDGVNDAPAIATADVGLAMGDGGTDVSMETADVVLMADKLHQYAHAYSLAHATISNMRQNIAIALITVAILLSGVLFGVVNLSIGMLVHEGSVLLVILNAMRLIRFQPRIA</sequence>
<evidence type="ECO:0000256" key="10">
    <source>
        <dbReference type="ARBA" id="ARBA00039103"/>
    </source>
</evidence>
<dbReference type="InterPro" id="IPR044492">
    <property type="entry name" value="P_typ_ATPase_HD_dom"/>
</dbReference>
<evidence type="ECO:0000256" key="5">
    <source>
        <dbReference type="ARBA" id="ARBA00022723"/>
    </source>
</evidence>
<keyword evidence="12" id="KW-1003">Cell membrane</keyword>
<feature type="transmembrane region" description="Helical" evidence="12">
    <location>
        <begin position="39"/>
        <end position="57"/>
    </location>
</feature>
<dbReference type="PRINTS" id="PR00119">
    <property type="entry name" value="CATATPASE"/>
</dbReference>
<dbReference type="Gene3D" id="3.40.50.1000">
    <property type="entry name" value="HAD superfamily/HAD-like"/>
    <property type="match status" value="1"/>
</dbReference>
<dbReference type="AlphaFoldDB" id="A0AB74TQB3"/>
<dbReference type="GO" id="GO:0016887">
    <property type="term" value="F:ATP hydrolysis activity"/>
    <property type="evidence" value="ECO:0007669"/>
    <property type="project" value="InterPro"/>
</dbReference>
<evidence type="ECO:0000256" key="3">
    <source>
        <dbReference type="ARBA" id="ARBA00022539"/>
    </source>
</evidence>
<dbReference type="SUPFAM" id="SSF56784">
    <property type="entry name" value="HAD-like"/>
    <property type="match status" value="1"/>
</dbReference>
<feature type="transmembrane region" description="Helical" evidence="12">
    <location>
        <begin position="600"/>
        <end position="618"/>
    </location>
</feature>
<reference evidence="14" key="1">
    <citation type="submission" date="2023-12" db="EMBL/GenBank/DDBJ databases">
        <title>Dolosigranulum savutii sp. nov. isolated from human upper respiratory samples collected in Botswana.</title>
        <authorList>
            <person name="Kelly M.S."/>
        </authorList>
    </citation>
    <scope>NUCLEOTIDE SEQUENCE</scope>
    <source>
        <strain evidence="14">MSK294</strain>
    </source>
</reference>
<dbReference type="SUPFAM" id="SSF81665">
    <property type="entry name" value="Calcium ATPase, transmembrane domain M"/>
    <property type="match status" value="1"/>
</dbReference>
<organism evidence="14">
    <name type="scientific">Dolosigranulum savutiense</name>
    <dbReference type="NCBI Taxonomy" id="3110288"/>
    <lineage>
        <taxon>Bacteria</taxon>
        <taxon>Bacillati</taxon>
        <taxon>Bacillota</taxon>
        <taxon>Bacilli</taxon>
        <taxon>Lactobacillales</taxon>
        <taxon>Carnobacteriaceae</taxon>
        <taxon>Dolosigranulum</taxon>
    </lineage>
</organism>
<dbReference type="SFLD" id="SFLDS00003">
    <property type="entry name" value="Haloacid_Dehalogenase"/>
    <property type="match status" value="1"/>
</dbReference>
<name>A0AB74TQB3_9LACT</name>
<evidence type="ECO:0000256" key="2">
    <source>
        <dbReference type="ARBA" id="ARBA00006024"/>
    </source>
</evidence>
<keyword evidence="8" id="KW-0813">Transport</keyword>
<feature type="transmembrane region" description="Helical" evidence="12">
    <location>
        <begin position="235"/>
        <end position="254"/>
    </location>
</feature>
<gene>
    <name evidence="14" type="ORF">VUQ06_04990</name>
</gene>
<dbReference type="Gene3D" id="2.70.150.10">
    <property type="entry name" value="Calcium-transporting ATPase, cytoplasmic transduction domain A"/>
    <property type="match status" value="1"/>
</dbReference>
<evidence type="ECO:0000256" key="6">
    <source>
        <dbReference type="ARBA" id="ARBA00022967"/>
    </source>
</evidence>
<comment type="similarity">
    <text evidence="2 12">Belongs to the cation transport ATPase (P-type) (TC 3.A.3) family. Type IB subfamily.</text>
</comment>
<dbReference type="KEGG" id="dst:VUQ06_04990"/>
<dbReference type="InterPro" id="IPR051014">
    <property type="entry name" value="Cation_Transport_ATPase_IB"/>
</dbReference>
<keyword evidence="8" id="KW-0406">Ion transport</keyword>
<proteinExistence type="inferred from homology"/>
<evidence type="ECO:0000256" key="12">
    <source>
        <dbReference type="RuleBase" id="RU362081"/>
    </source>
</evidence>
<dbReference type="EC" id="7.2.2.21" evidence="10"/>
<dbReference type="SFLD" id="SFLDG00002">
    <property type="entry name" value="C1.7:_P-type_atpase_like"/>
    <property type="match status" value="1"/>
</dbReference>
<dbReference type="InterPro" id="IPR008250">
    <property type="entry name" value="ATPase_P-typ_transduc_dom_A_sf"/>
</dbReference>
<dbReference type="InterPro" id="IPR059000">
    <property type="entry name" value="ATPase_P-type_domA"/>
</dbReference>
<dbReference type="InterPro" id="IPR027256">
    <property type="entry name" value="P-typ_ATPase_IB"/>
</dbReference>